<keyword evidence="3 10" id="KW-0812">Transmembrane</keyword>
<feature type="transmembrane region" description="Helical" evidence="10">
    <location>
        <begin position="32"/>
        <end position="52"/>
    </location>
</feature>
<evidence type="ECO:0000256" key="10">
    <source>
        <dbReference type="HAMAP-Rule" id="MF_00454"/>
    </source>
</evidence>
<dbReference type="InterPro" id="IPR003691">
    <property type="entry name" value="FluC"/>
</dbReference>
<dbReference type="OrthoDB" id="9815830at2"/>
<accession>A0A2C6MB99</accession>
<dbReference type="Pfam" id="PF02537">
    <property type="entry name" value="CRCB"/>
    <property type="match status" value="1"/>
</dbReference>
<keyword evidence="4 10" id="KW-1133">Transmembrane helix</keyword>
<evidence type="ECO:0000256" key="8">
    <source>
        <dbReference type="ARBA" id="ARBA00035585"/>
    </source>
</evidence>
<comment type="function">
    <text evidence="9 10">Fluoride-specific ion channel. Important for reducing fluoride concentration in the cell, thus reducing its toxicity.</text>
</comment>
<keyword evidence="6 10" id="KW-0407">Ion channel</keyword>
<feature type="binding site" evidence="10">
    <location>
        <position position="77"/>
    </location>
    <ligand>
        <name>Na(+)</name>
        <dbReference type="ChEBI" id="CHEBI:29101"/>
        <note>structural</note>
    </ligand>
</feature>
<comment type="caution">
    <text evidence="11">The sequence shown here is derived from an EMBL/GenBank/DDBJ whole genome shotgun (WGS) entry which is preliminary data.</text>
</comment>
<feature type="binding site" evidence="10">
    <location>
        <position position="74"/>
    </location>
    <ligand>
        <name>Na(+)</name>
        <dbReference type="ChEBI" id="CHEBI:29101"/>
        <note>structural</note>
    </ligand>
</feature>
<comment type="activity regulation">
    <text evidence="10">Na(+) is not transported, but it plays an essential structural role and its presence is essential for fluoride channel function.</text>
</comment>
<name>A0A2C6MB99_9FIRM</name>
<comment type="subcellular location">
    <subcellularLocation>
        <location evidence="1 10">Cell membrane</location>
        <topology evidence="1 10">Multi-pass membrane protein</topology>
    </subcellularLocation>
</comment>
<dbReference type="PANTHER" id="PTHR28259:SF1">
    <property type="entry name" value="FLUORIDE EXPORT PROTEIN 1-RELATED"/>
    <property type="match status" value="1"/>
</dbReference>
<evidence type="ECO:0000256" key="5">
    <source>
        <dbReference type="ARBA" id="ARBA00023136"/>
    </source>
</evidence>
<dbReference type="Proteomes" id="UP000222564">
    <property type="component" value="Unassembled WGS sequence"/>
</dbReference>
<dbReference type="PANTHER" id="PTHR28259">
    <property type="entry name" value="FLUORIDE EXPORT PROTEIN 1-RELATED"/>
    <property type="match status" value="1"/>
</dbReference>
<dbReference type="HAMAP" id="MF_00454">
    <property type="entry name" value="FluC"/>
    <property type="match status" value="1"/>
</dbReference>
<evidence type="ECO:0000313" key="12">
    <source>
        <dbReference type="Proteomes" id="UP000222564"/>
    </source>
</evidence>
<comment type="catalytic activity">
    <reaction evidence="8">
        <text>fluoride(in) = fluoride(out)</text>
        <dbReference type="Rhea" id="RHEA:76159"/>
        <dbReference type="ChEBI" id="CHEBI:17051"/>
    </reaction>
    <physiologicalReaction direction="left-to-right" evidence="8">
        <dbReference type="Rhea" id="RHEA:76160"/>
    </physiologicalReaction>
</comment>
<protein>
    <recommendedName>
        <fullName evidence="10">Fluoride-specific ion channel FluC</fullName>
    </recommendedName>
</protein>
<keyword evidence="5 10" id="KW-0472">Membrane</keyword>
<keyword evidence="10" id="KW-0479">Metal-binding</keyword>
<evidence type="ECO:0000256" key="6">
    <source>
        <dbReference type="ARBA" id="ARBA00023303"/>
    </source>
</evidence>
<evidence type="ECO:0000256" key="2">
    <source>
        <dbReference type="ARBA" id="ARBA00022475"/>
    </source>
</evidence>
<feature type="transmembrane region" description="Helical" evidence="10">
    <location>
        <begin position="97"/>
        <end position="117"/>
    </location>
</feature>
<dbReference type="EMBL" id="AWQQ01000148">
    <property type="protein sequence ID" value="PHJ36775.1"/>
    <property type="molecule type" value="Genomic_DNA"/>
</dbReference>
<proteinExistence type="inferred from homology"/>
<comment type="similarity">
    <text evidence="7 10">Belongs to the fluoride channel Fluc/FEX (TC 1.A.43) family.</text>
</comment>
<reference evidence="11 12" key="1">
    <citation type="submission" date="2013-09" db="EMBL/GenBank/DDBJ databases">
        <title>Biodegradation of hydrocarbons in the deep terrestrial subsurface : characterization of a microbial consortium composed of two Desulfotomaculum species originating from a deep geological formation.</title>
        <authorList>
            <person name="Aullo T."/>
            <person name="Berlendis S."/>
            <person name="Lascourreges J.-F."/>
            <person name="Dessort D."/>
            <person name="Saint-Laurent S."/>
            <person name="Schraauwers B."/>
            <person name="Mas J."/>
            <person name="Magot M."/>
            <person name="Ranchou-Peyruse A."/>
        </authorList>
    </citation>
    <scope>NUCLEOTIDE SEQUENCE [LARGE SCALE GENOMIC DNA]</scope>
    <source>
        <strain evidence="11 12">Bs107</strain>
    </source>
</reference>
<dbReference type="GO" id="GO:0140114">
    <property type="term" value="P:cellular detoxification of fluoride"/>
    <property type="evidence" value="ECO:0007669"/>
    <property type="project" value="UniProtKB-UniRule"/>
</dbReference>
<organism evidence="11 12">
    <name type="scientific">Desulforamulus profundi</name>
    <dbReference type="NCBI Taxonomy" id="1383067"/>
    <lineage>
        <taxon>Bacteria</taxon>
        <taxon>Bacillati</taxon>
        <taxon>Bacillota</taxon>
        <taxon>Clostridia</taxon>
        <taxon>Eubacteriales</taxon>
        <taxon>Peptococcaceae</taxon>
        <taxon>Desulforamulus</taxon>
    </lineage>
</organism>
<evidence type="ECO:0000256" key="4">
    <source>
        <dbReference type="ARBA" id="ARBA00022989"/>
    </source>
</evidence>
<keyword evidence="2 10" id="KW-1003">Cell membrane</keyword>
<evidence type="ECO:0000256" key="3">
    <source>
        <dbReference type="ARBA" id="ARBA00022692"/>
    </source>
</evidence>
<keyword evidence="10" id="KW-0915">Sodium</keyword>
<evidence type="ECO:0000256" key="7">
    <source>
        <dbReference type="ARBA" id="ARBA00035120"/>
    </source>
</evidence>
<gene>
    <name evidence="10" type="primary">fluC</name>
    <name evidence="10" type="synonym">crcB</name>
    <name evidence="11" type="ORF">P378_20185</name>
</gene>
<sequence length="144" mass="15805">MNYLFVGIGGIFGALARCYLSTSIHESTLSSFPFGTLCVNLIGSFLLSFIAYASLLSWNLPRKYILAVNTGFIGSFTTFSAFSLELVNLIINNNFDLAIIYVSVSLIGGLGLSWLGIKTAYTFYQQEQKEGDQRQSLGEATQEN</sequence>
<feature type="transmembrane region" description="Helical" evidence="10">
    <location>
        <begin position="64"/>
        <end position="91"/>
    </location>
</feature>
<keyword evidence="10" id="KW-0813">Transport</keyword>
<dbReference type="GO" id="GO:0005886">
    <property type="term" value="C:plasma membrane"/>
    <property type="evidence" value="ECO:0007669"/>
    <property type="project" value="UniProtKB-SubCell"/>
</dbReference>
<dbReference type="GO" id="GO:0046872">
    <property type="term" value="F:metal ion binding"/>
    <property type="evidence" value="ECO:0007669"/>
    <property type="project" value="UniProtKB-KW"/>
</dbReference>
<keyword evidence="12" id="KW-1185">Reference proteome</keyword>
<dbReference type="NCBIfam" id="TIGR00494">
    <property type="entry name" value="crcB"/>
    <property type="match status" value="1"/>
</dbReference>
<dbReference type="GO" id="GO:0062054">
    <property type="term" value="F:fluoride channel activity"/>
    <property type="evidence" value="ECO:0007669"/>
    <property type="project" value="UniProtKB-UniRule"/>
</dbReference>
<evidence type="ECO:0000313" key="11">
    <source>
        <dbReference type="EMBL" id="PHJ36775.1"/>
    </source>
</evidence>
<dbReference type="AlphaFoldDB" id="A0A2C6MB99"/>
<dbReference type="RefSeq" id="WP_099084181.1">
    <property type="nucleotide sequence ID" value="NZ_AWQQ01000148.1"/>
</dbReference>
<evidence type="ECO:0000256" key="1">
    <source>
        <dbReference type="ARBA" id="ARBA00004651"/>
    </source>
</evidence>
<keyword evidence="10" id="KW-0406">Ion transport</keyword>
<evidence type="ECO:0000256" key="9">
    <source>
        <dbReference type="ARBA" id="ARBA00049940"/>
    </source>
</evidence>